<dbReference type="InterPro" id="IPR005000">
    <property type="entry name" value="Aldolase/citrate-lyase_domain"/>
</dbReference>
<feature type="domain" description="HpcH/HpaI aldolase/citrate lyase" evidence="6">
    <location>
        <begin position="3"/>
        <end position="219"/>
    </location>
</feature>
<dbReference type="OrthoDB" id="348111at2"/>
<evidence type="ECO:0000256" key="3">
    <source>
        <dbReference type="ARBA" id="ARBA00022842"/>
    </source>
</evidence>
<name>V8QY88_9BURK</name>
<dbReference type="InterPro" id="IPR040442">
    <property type="entry name" value="Pyrv_kinase-like_dom_sf"/>
</dbReference>
<feature type="binding site" evidence="5">
    <location>
        <position position="125"/>
    </location>
    <ligand>
        <name>Mg(2+)</name>
        <dbReference type="ChEBI" id="CHEBI:18420"/>
    </ligand>
</feature>
<dbReference type="RefSeq" id="WP_024003871.1">
    <property type="nucleotide sequence ID" value="NZ_KI650979.1"/>
</dbReference>
<dbReference type="PATRIC" id="fig|1424334.3.peg.809"/>
<gene>
    <name evidence="7" type="ORF">W822_04025</name>
</gene>
<evidence type="ECO:0000256" key="1">
    <source>
        <dbReference type="ARBA" id="ARBA00001946"/>
    </source>
</evidence>
<dbReference type="GO" id="GO:0006107">
    <property type="term" value="P:oxaloacetate metabolic process"/>
    <property type="evidence" value="ECO:0007669"/>
    <property type="project" value="TreeGrafter"/>
</dbReference>
<dbReference type="Proteomes" id="UP000018733">
    <property type="component" value="Unassembled WGS sequence"/>
</dbReference>
<dbReference type="SUPFAM" id="SSF51621">
    <property type="entry name" value="Phosphoenolpyruvate/pyruvate domain"/>
    <property type="match status" value="1"/>
</dbReference>
<dbReference type="HOGENOM" id="CLU_044864_0_0_4"/>
<organism evidence="7 8">
    <name type="scientific">Advenella kashmirensis W13003</name>
    <dbReference type="NCBI Taxonomy" id="1424334"/>
    <lineage>
        <taxon>Bacteria</taxon>
        <taxon>Pseudomonadati</taxon>
        <taxon>Pseudomonadota</taxon>
        <taxon>Betaproteobacteria</taxon>
        <taxon>Burkholderiales</taxon>
        <taxon>Alcaligenaceae</taxon>
    </lineage>
</organism>
<dbReference type="eggNOG" id="COG2301">
    <property type="taxonomic scope" value="Bacteria"/>
</dbReference>
<feature type="binding site" evidence="4">
    <location>
        <position position="65"/>
    </location>
    <ligand>
        <name>substrate</name>
    </ligand>
</feature>
<dbReference type="EMBL" id="AYXT01000001">
    <property type="protein sequence ID" value="ETF04343.1"/>
    <property type="molecule type" value="Genomic_DNA"/>
</dbReference>
<reference evidence="7 8" key="1">
    <citation type="journal article" date="2014" name="Genome Announc.">
        <title>Draft Genome Sequence of Advenella kashmirensis Strain W13003, a Polycyclic Aromatic Hydrocarbon-Degrading Bacterium.</title>
        <authorList>
            <person name="Wang X."/>
            <person name="Jin D."/>
            <person name="Zhou L."/>
            <person name="Wu L."/>
            <person name="An W."/>
            <person name="Zhao L."/>
        </authorList>
    </citation>
    <scope>NUCLEOTIDE SEQUENCE [LARGE SCALE GENOMIC DNA]</scope>
    <source>
        <strain evidence="7 8">W13003</strain>
    </source>
</reference>
<sequence length="288" mass="31735">MKSKLFVPASRPELFEKALNSPADALSFDLEDAVLEQHKEQARRQLADFLQTLERGTQPKTIIVRINDMSTSWFSDDLQACMLESVDLINIPKIESAEQMQDFFVAFDKAASAIDKPPAILVNIETPLALVNAAGIAAADRRIAGLQLGLGDLFEPQGIHRYEPANVHHVMMQLRLAAGSAGVYAYDTAYADIRNMDGYRQEAQLARSLGFLGKTCIHPSQVAIANEIFTPSQEEIEWAQKIVESAGNTAHGAYVLDGQMIDVPFINKAKMILRQTAKTSIHPGDNIE</sequence>
<dbReference type="Pfam" id="PF03328">
    <property type="entry name" value="HpcH_HpaI"/>
    <property type="match status" value="1"/>
</dbReference>
<evidence type="ECO:0000256" key="4">
    <source>
        <dbReference type="PIRSR" id="PIRSR015582-1"/>
    </source>
</evidence>
<dbReference type="PIRSF" id="PIRSF015582">
    <property type="entry name" value="Cit_lyase_B"/>
    <property type="match status" value="1"/>
</dbReference>
<feature type="binding site" evidence="4">
    <location>
        <position position="125"/>
    </location>
    <ligand>
        <name>substrate</name>
    </ligand>
</feature>
<comment type="caution">
    <text evidence="7">The sequence shown here is derived from an EMBL/GenBank/DDBJ whole genome shotgun (WGS) entry which is preliminary data.</text>
</comment>
<dbReference type="GO" id="GO:0016829">
    <property type="term" value="F:lyase activity"/>
    <property type="evidence" value="ECO:0007669"/>
    <property type="project" value="UniProtKB-KW"/>
</dbReference>
<comment type="cofactor">
    <cofactor evidence="1">
        <name>Mg(2+)</name>
        <dbReference type="ChEBI" id="CHEBI:18420"/>
    </cofactor>
</comment>
<keyword evidence="2 5" id="KW-0479">Metal-binding</keyword>
<dbReference type="PANTHER" id="PTHR32308">
    <property type="entry name" value="LYASE BETA SUBUNIT, PUTATIVE (AFU_ORTHOLOGUE AFUA_4G13030)-RELATED"/>
    <property type="match status" value="1"/>
</dbReference>
<evidence type="ECO:0000256" key="5">
    <source>
        <dbReference type="PIRSR" id="PIRSR015582-2"/>
    </source>
</evidence>
<evidence type="ECO:0000259" key="6">
    <source>
        <dbReference type="Pfam" id="PF03328"/>
    </source>
</evidence>
<dbReference type="PANTHER" id="PTHR32308:SF10">
    <property type="entry name" value="CITRATE LYASE SUBUNIT BETA"/>
    <property type="match status" value="1"/>
</dbReference>
<evidence type="ECO:0000313" key="7">
    <source>
        <dbReference type="EMBL" id="ETF04343.1"/>
    </source>
</evidence>
<protein>
    <submittedName>
        <fullName evidence="7">Citryl-CoA lyase</fullName>
    </submittedName>
</protein>
<dbReference type="STRING" id="1424334.W822_04025"/>
<feature type="binding site" evidence="5">
    <location>
        <position position="152"/>
    </location>
    <ligand>
        <name>Mg(2+)</name>
        <dbReference type="ChEBI" id="CHEBI:18420"/>
    </ligand>
</feature>
<dbReference type="AlphaFoldDB" id="V8QY88"/>
<keyword evidence="3 5" id="KW-0460">Magnesium</keyword>
<evidence type="ECO:0000313" key="8">
    <source>
        <dbReference type="Proteomes" id="UP000018733"/>
    </source>
</evidence>
<dbReference type="InterPro" id="IPR015813">
    <property type="entry name" value="Pyrv/PenolPyrv_kinase-like_dom"/>
</dbReference>
<dbReference type="GO" id="GO:0000287">
    <property type="term" value="F:magnesium ion binding"/>
    <property type="evidence" value="ECO:0007669"/>
    <property type="project" value="TreeGrafter"/>
</dbReference>
<dbReference type="Gene3D" id="3.20.20.60">
    <property type="entry name" value="Phosphoenolpyruvate-binding domains"/>
    <property type="match status" value="1"/>
</dbReference>
<keyword evidence="7" id="KW-0456">Lyase</keyword>
<keyword evidence="8" id="KW-1185">Reference proteome</keyword>
<evidence type="ECO:0000256" key="2">
    <source>
        <dbReference type="ARBA" id="ARBA00022723"/>
    </source>
</evidence>
<proteinExistence type="predicted"/>
<accession>V8QY88</accession>
<dbReference type="InterPro" id="IPR011206">
    <property type="entry name" value="Citrate_lyase_beta/mcl1/mcl2"/>
</dbReference>